<evidence type="ECO:0000313" key="3">
    <source>
        <dbReference type="Proteomes" id="UP000799777"/>
    </source>
</evidence>
<name>A0A9P4LEV1_9PLEO</name>
<evidence type="ECO:0000256" key="1">
    <source>
        <dbReference type="SAM" id="MobiDB-lite"/>
    </source>
</evidence>
<proteinExistence type="predicted"/>
<accession>A0A9P4LEV1</accession>
<sequence length="114" mass="13467">AYPCKLTSCSDYGKTWGLRSNFLFHLVEEDSHKTTAMTPVARRVIEKEWRYTTDPDLPPRAAPDFRSREDPDEDIWDYNLRDDTGRMIKGRGAMREMEMHRASRRRETQGRQTT</sequence>
<dbReference type="OrthoDB" id="4936034at2759"/>
<feature type="region of interest" description="Disordered" evidence="1">
    <location>
        <begin position="87"/>
        <end position="114"/>
    </location>
</feature>
<gene>
    <name evidence="2" type="ORF">EK21DRAFT_82938</name>
</gene>
<dbReference type="AlphaFoldDB" id="A0A9P4LEV1"/>
<organism evidence="2 3">
    <name type="scientific">Setomelanomma holmii</name>
    <dbReference type="NCBI Taxonomy" id="210430"/>
    <lineage>
        <taxon>Eukaryota</taxon>
        <taxon>Fungi</taxon>
        <taxon>Dikarya</taxon>
        <taxon>Ascomycota</taxon>
        <taxon>Pezizomycotina</taxon>
        <taxon>Dothideomycetes</taxon>
        <taxon>Pleosporomycetidae</taxon>
        <taxon>Pleosporales</taxon>
        <taxon>Pleosporineae</taxon>
        <taxon>Phaeosphaeriaceae</taxon>
        <taxon>Setomelanomma</taxon>
    </lineage>
</organism>
<dbReference type="EMBL" id="ML978513">
    <property type="protein sequence ID" value="KAF2022605.1"/>
    <property type="molecule type" value="Genomic_DNA"/>
</dbReference>
<keyword evidence="3" id="KW-1185">Reference proteome</keyword>
<dbReference type="Proteomes" id="UP000799777">
    <property type="component" value="Unassembled WGS sequence"/>
</dbReference>
<protein>
    <submittedName>
        <fullName evidence="2">Uncharacterized protein</fullName>
    </submittedName>
</protein>
<feature type="compositionally biased region" description="Basic and acidic residues" evidence="1">
    <location>
        <begin position="93"/>
        <end position="114"/>
    </location>
</feature>
<feature type="non-terminal residue" evidence="2">
    <location>
        <position position="1"/>
    </location>
</feature>
<evidence type="ECO:0000313" key="2">
    <source>
        <dbReference type="EMBL" id="KAF2022605.1"/>
    </source>
</evidence>
<comment type="caution">
    <text evidence="2">The sequence shown here is derived from an EMBL/GenBank/DDBJ whole genome shotgun (WGS) entry which is preliminary data.</text>
</comment>
<reference evidence="2" key="1">
    <citation type="journal article" date="2020" name="Stud. Mycol.">
        <title>101 Dothideomycetes genomes: a test case for predicting lifestyles and emergence of pathogens.</title>
        <authorList>
            <person name="Haridas S."/>
            <person name="Albert R."/>
            <person name="Binder M."/>
            <person name="Bloem J."/>
            <person name="Labutti K."/>
            <person name="Salamov A."/>
            <person name="Andreopoulos B."/>
            <person name="Baker S."/>
            <person name="Barry K."/>
            <person name="Bills G."/>
            <person name="Bluhm B."/>
            <person name="Cannon C."/>
            <person name="Castanera R."/>
            <person name="Culley D."/>
            <person name="Daum C."/>
            <person name="Ezra D."/>
            <person name="Gonzalez J."/>
            <person name="Henrissat B."/>
            <person name="Kuo A."/>
            <person name="Liang C."/>
            <person name="Lipzen A."/>
            <person name="Lutzoni F."/>
            <person name="Magnuson J."/>
            <person name="Mondo S."/>
            <person name="Nolan M."/>
            <person name="Ohm R."/>
            <person name="Pangilinan J."/>
            <person name="Park H.-J."/>
            <person name="Ramirez L."/>
            <person name="Alfaro M."/>
            <person name="Sun H."/>
            <person name="Tritt A."/>
            <person name="Yoshinaga Y."/>
            <person name="Zwiers L.-H."/>
            <person name="Turgeon B."/>
            <person name="Goodwin S."/>
            <person name="Spatafora J."/>
            <person name="Crous P."/>
            <person name="Grigoriev I."/>
        </authorList>
    </citation>
    <scope>NUCLEOTIDE SEQUENCE</scope>
    <source>
        <strain evidence="2">CBS 110217</strain>
    </source>
</reference>